<evidence type="ECO:0008006" key="5">
    <source>
        <dbReference type="Google" id="ProtNLM"/>
    </source>
</evidence>
<dbReference type="InterPro" id="IPR011990">
    <property type="entry name" value="TPR-like_helical_dom_sf"/>
</dbReference>
<dbReference type="Pfam" id="PF13181">
    <property type="entry name" value="TPR_8"/>
    <property type="match status" value="7"/>
</dbReference>
<proteinExistence type="predicted"/>
<dbReference type="Pfam" id="PF13176">
    <property type="entry name" value="TPR_7"/>
    <property type="match status" value="1"/>
</dbReference>
<dbReference type="PANTHER" id="PTHR12558">
    <property type="entry name" value="CELL DIVISION CYCLE 16,23,27"/>
    <property type="match status" value="1"/>
</dbReference>
<dbReference type="Pfam" id="PF14559">
    <property type="entry name" value="TPR_19"/>
    <property type="match status" value="1"/>
</dbReference>
<organism evidence="3 4">
    <name type="scientific">Uabimicrobium amorphum</name>
    <dbReference type="NCBI Taxonomy" id="2596890"/>
    <lineage>
        <taxon>Bacteria</taxon>
        <taxon>Pseudomonadati</taxon>
        <taxon>Planctomycetota</taxon>
        <taxon>Candidatus Uabimicrobiia</taxon>
        <taxon>Candidatus Uabimicrobiales</taxon>
        <taxon>Candidatus Uabimicrobiaceae</taxon>
        <taxon>Candidatus Uabimicrobium</taxon>
    </lineage>
</organism>
<dbReference type="SMART" id="SM00671">
    <property type="entry name" value="SEL1"/>
    <property type="match status" value="5"/>
</dbReference>
<protein>
    <recommendedName>
        <fullName evidence="5">Tetratricopeptide repeat protein</fullName>
    </recommendedName>
</protein>
<accession>A0A5S9IRS1</accession>
<dbReference type="SMART" id="SM00028">
    <property type="entry name" value="TPR"/>
    <property type="match status" value="29"/>
</dbReference>
<dbReference type="KEGG" id="uam:UABAM_05340"/>
<dbReference type="Proteomes" id="UP000326354">
    <property type="component" value="Chromosome"/>
</dbReference>
<feature type="repeat" description="TPR" evidence="1">
    <location>
        <begin position="704"/>
        <end position="737"/>
    </location>
</feature>
<dbReference type="PROSITE" id="PS50005">
    <property type="entry name" value="TPR"/>
    <property type="match status" value="2"/>
</dbReference>
<keyword evidence="2" id="KW-0175">Coiled coil</keyword>
<feature type="repeat" description="TPR" evidence="1">
    <location>
        <begin position="2299"/>
        <end position="2332"/>
    </location>
</feature>
<dbReference type="PANTHER" id="PTHR12558:SF13">
    <property type="entry name" value="CELL DIVISION CYCLE PROTEIN 27 HOMOLOG"/>
    <property type="match status" value="1"/>
</dbReference>
<evidence type="ECO:0000256" key="1">
    <source>
        <dbReference type="PROSITE-ProRule" id="PRU00339"/>
    </source>
</evidence>
<dbReference type="RefSeq" id="WP_173013587.1">
    <property type="nucleotide sequence ID" value="NZ_AP019860.1"/>
</dbReference>
<keyword evidence="1" id="KW-0802">TPR repeat</keyword>
<sequence>MANDDHIQQMMNVLKNNPRDIEAFKKLEENYLLSHNWKQLSELYQLRADTIRNENPSEAAKLYWKCGEICEQQLNGRDDALAPYKSAFDLQPNSQYASKIVNIYFLQQNWHKALEILRRQNDLCQEKNEKVNILLQIASTYIEKLKDRDQAKKYYADILKMAPEHGAAFHALTRLFSEDQQWRALLDLYKQKLSVTEDRQTLSELLTQAASIADNKLKDWQSALQLYEKIIAISPNDFNTLKILEGLYIKQNNWQGVIDIMEKQVNACAENEEKGAALLRIAVIYRDKLEQRDAAIRCCERAIAVDESEAVLSMLEEMYLQKEAWKDLAEIYKRQSARIKDPQKRLQIYCKIGEIANEKLNNPSIAVQWYQVALKEDPKNITILKKSQGLLEQLNQTDTLIKSYRHELGLVSDREQKLAIYEKIADVYKKKGDLTTAVAVYEEMYPVFPKYLPVLENLKTLYTQLQNHEGMVNTLKRQASLAPKAKETVALYLQIAKIHKEQLKDSDKAVKYYHRALEIDDTQIKLYHTLKDHYAGKGDYPNLIEIIKNIIRLEKDKVIAGYMEIAEIYRDRLSDINEAITTYEKVLSIDSKNVQCLKQIAFLYRQQKNWPKYEEIQKRRINVSSSTKEIIEFRFSLCELYRAKQDAANLEKELREVLKIDINNKIAIQQLEKLYHGQGDFKSYIEIRNLQTEAMEWSTSVLFQRYYEVASLYLSKLKDVEKAIFYFEKARHLEPNNWDVLCHLEKLYTETKQYRELIGILENKAPLCEEESECVAHCFRIAVTWQRQLNNIEEAISAFQKVVTLDIFNLQALNSLEKLYEEREEYAELADIYNRKAKIADDENTIDLYVKAGKLWETKLNDSAKARFFYEKVITLVPDHKATIGSLLRIYRKDERWDDLAATYRKKISITPGQEEKIIQLFELASLYREQLQSPEKAIEIYNEILQIDPKRLEAIYPLKELHSKLKRLVSLFNTIKMECGLVTETEKQKSLLYQMAEIAEDNLSNFPTAIECFHQIAKIEPTREVYISLRRLYYKIQNLEQVVWSIDEEVKLLDAKESKVKVLFEKASLCQGYLKKLEDAIATYENIIAMMPNSIKAYESITKIYRQTQDFANIVQVRSRQIQVVSVPEKKISLLLECANLWEHKLQNDEEAKKCLLEVLKLNPSLFSARRDLENLYRKEGAWEILIQFLGEEIGLVKNNVRMVELHNTIGKVYEKELKDLAQALNSYQEAININNHDLHAIQSRQRIFQEQNNFSELRNAYRMELDIPDIEKQRRIYLHLTCAELERYKLSDIEAAAEHYRSTLNFELDPNNLVAVRGLEEIYEEQQKYPQLQNMLFKELELQKNPHRLIEVHLQLAYLMEDKLNNIDVAAEHFAEAHLSRPKNLVILRRLKNLLHTQQQWKKYAEIVEKEVNLCSHSSELIPLHEDLLNIYQQKLTNFEAAIQHGEAIFELDDSYLPNIQSLQTLYKEIRNMQRLSDMYLREAAIIPETSEKERLTFLFMETGKLFQHELGNLEQGVRCYHKTLSLVPAHKEALSTLVKIFIQHKKWEDLLSLYQRTVKITKNKGEVEILHLKIAELFEKQFQQPEQALLHYQIVHSMNKENVPAIVGMRRLFELQERWASAIEFLSLEVEVTEEKKQPSLHLKMGEYWEEKLGMPHQALTCYQQVMARGFHRPTAERIMSIQEQVGDYQGLLEIIEKDLRVTENPEQLVDKLLHQGKILWKNLNNLDEAIVAYSKVLKLQPTQMEAIDALVELFENKNKWKELIIILNRKRENTNEPGTLCKVYCKIADIYNHHMHAGNMAIKNYEHALEITPKNIKIIHTLQKLYDEWGYSKKLISLYQRETQLTENEERIIILYHNIAKTWEKRLFDDTEAIKSYEHLMTLSPEHLDATRALARLYKRYRLWDKLIPIYKMLIAHAKETQNVKEEITILFSLGEVYRDEVKDLEAAIQIFSNILELEVANISALQALEQMYKSLGRSRDMAILISKKISLCTTDQERIELYIHLGSLYEKELGDPDHAIQSYEYARSIQGDRLDILNALDWLYYRKQNWQKFAEICQQEIQLTKNVYDKADLYYRLGKTMRDHFANLDQAKNSFLKAIECKPDFREALKSLRGLALREEDWTQAVKYIAMEINYIQDPDEKIAALTDLGSLYQNKLKLIQKAKEAYQSALDIDPKSAFAVQAMADIHYTQSEWQNADALFGRLILLVHKEEKRKLSSIYYKWGYISEKLNKNDEAIIRYNNALKEYEENLEALQAVGKLYFERAQWGFDKSQWQEALDIYSKVLEHSELEDKITVIRQLAIIQKNLGQVDEAIEKYQKVLGASPEDMEAVSSLAKLYIEIKNYEQALHYLDMVVKSNASFVERREALLIQADTFDLLQDYHKAIDANLKAFSMGLEDHEILKKLGELYIKVKDWENAQEWLDKHYQCLEEEEEKAENRCLVARIYEDGLKKEDLAISAYKEALQHDSTCVPAIQGMATIYKKKQDWETLATSYEEFLNNLPHDKKFMGLPIHLALGMTYADHLNNSKAAISELSKVIAIDPHHLAARAALANIKSQDPVLHSEAISEHMLLLSKDPTRVSSYRALFNIFETREQRDHALRACRALNFLGEVQEQEQNYLTSSQVKKAGRLSYNHVLQYLVPKEVGILHEVMAQTNDYMAKAYPTDLEKDYGLKKKDRLGPENSQLPICYYGDKMKRCFDIEFETYITPKKGYKIYIENTQPASLIITQQFLEALSDLELKFVLAKYLFYIAQKQSLAVKLPKKQLNKHFDDLHKAFTNQAAISSFSSLTSLSEADTALKRIRGGIPRKIRKTLEDRVDLWRNLPKANFNAYHTSLEFASNRCAMVLTDSLELTINMVYKLELLKNSGTWDKNAAIAKNNILQSNAIIDVLLYNISNKYGELRKLSGMA</sequence>
<evidence type="ECO:0000313" key="4">
    <source>
        <dbReference type="Proteomes" id="UP000326354"/>
    </source>
</evidence>
<name>A0A5S9IRS1_UABAM</name>
<gene>
    <name evidence="3" type="ORF">UABAM_05340</name>
</gene>
<reference evidence="3 4" key="1">
    <citation type="submission" date="2019-08" db="EMBL/GenBank/DDBJ databases">
        <title>Complete genome sequence of Candidatus Uab amorphum.</title>
        <authorList>
            <person name="Shiratori T."/>
            <person name="Suzuki S."/>
            <person name="Kakizawa Y."/>
            <person name="Ishida K."/>
        </authorList>
    </citation>
    <scope>NUCLEOTIDE SEQUENCE [LARGE SCALE GENOMIC DNA]</scope>
    <source>
        <strain evidence="3 4">SRT547</strain>
    </source>
</reference>
<dbReference type="InterPro" id="IPR006597">
    <property type="entry name" value="Sel1-like"/>
</dbReference>
<dbReference type="EMBL" id="AP019860">
    <property type="protein sequence ID" value="BBM86938.1"/>
    <property type="molecule type" value="Genomic_DNA"/>
</dbReference>
<dbReference type="Gene3D" id="1.25.40.10">
    <property type="entry name" value="Tetratricopeptide repeat domain"/>
    <property type="match status" value="16"/>
</dbReference>
<dbReference type="InterPro" id="IPR019734">
    <property type="entry name" value="TPR_rpt"/>
</dbReference>
<dbReference type="SUPFAM" id="SSF48452">
    <property type="entry name" value="TPR-like"/>
    <property type="match status" value="10"/>
</dbReference>
<keyword evidence="4" id="KW-1185">Reference proteome</keyword>
<evidence type="ECO:0000313" key="3">
    <source>
        <dbReference type="EMBL" id="BBM86938.1"/>
    </source>
</evidence>
<evidence type="ECO:0000256" key="2">
    <source>
        <dbReference type="SAM" id="Coils"/>
    </source>
</evidence>
<feature type="coiled-coil region" evidence="2">
    <location>
        <begin position="2235"/>
        <end position="2262"/>
    </location>
</feature>